<dbReference type="InterPro" id="IPR020472">
    <property type="entry name" value="WD40_PAC1"/>
</dbReference>
<dbReference type="InterPro" id="IPR051488">
    <property type="entry name" value="WD_repeat_striatin"/>
</dbReference>
<feature type="compositionally biased region" description="Low complexity" evidence="7">
    <location>
        <begin position="297"/>
        <end position="318"/>
    </location>
</feature>
<evidence type="ECO:0000256" key="1">
    <source>
        <dbReference type="ARBA" id="ARBA00009616"/>
    </source>
</evidence>
<evidence type="ECO:0000256" key="4">
    <source>
        <dbReference type="ARBA" id="ARBA00022860"/>
    </source>
</evidence>
<feature type="compositionally biased region" description="Polar residues" evidence="7">
    <location>
        <begin position="243"/>
        <end position="255"/>
    </location>
</feature>
<dbReference type="EMBL" id="KI440853">
    <property type="protein sequence ID" value="ERS95480.1"/>
    <property type="molecule type" value="Genomic_DNA"/>
</dbReference>
<feature type="compositionally biased region" description="Gly residues" evidence="7">
    <location>
        <begin position="753"/>
        <end position="766"/>
    </location>
</feature>
<keyword evidence="4" id="KW-0112">Calmodulin-binding</keyword>
<evidence type="ECO:0000256" key="6">
    <source>
        <dbReference type="PROSITE-ProRule" id="PRU00221"/>
    </source>
</evidence>
<sequence>MSWNGQGNMGPSSGGGLGGLVSNDMSGGGPGNAGSQPHGTEYTLQGVMRFLQTEWHRHERDRNAWEIEKQEMKGRIASLEGSARRADATQKALKKYVTILEKKVKDQSALLKSSASGTDATDTRPESEKQQQASKILEKLRGIQDDKDSQHSQSIANPEYGGRSLAVGDEDDQRSDLRVFLDQCQAEFTYLMVTPANPMPPRESPPLPLMDDLPDDDFGLPAGQQQMEQFAPPPTRAAQQAQNLRQTQSAVNHVNQQQQQQQQQHQQLQQQQQVQAGNYPSTRGAELQPAPMTRSGADVNASAYAAATAASDWPPQAAQTTSSSHPLEDRDRVSQADSRAVALGEKTAEAGVTTEPDAWDFNDGPASFPEPSPLSAAQQQPVSNRPDTDIFPAADSIPKSPNRLPGSHRRKGSMSRRRSADHELSLNSTSQKTQKTENGNFKMRFGLRGHLDTVRTVIFSGGGSPGEPEICTAGDDGLIKRFHIPRTTYLASGNVSDLDVQADFTHRGHHGAVLCLASWFAAPNFSTGGRAQGDGWIFSGGQDNFIRVWERGRVDPKATIDGHTDAVWALCVLPATLGAVFGQSSTSYGSPDRILLASGAADGTVRVWSVSAPPQMTSPQPGSGAPNANRRGVGGTGGRVRGNSMSSGSGFPSSPQPTVASNSPFNYTLIHTIVRANSKASPTSITALSSSGGTFVVSYSDAAILVYDTRTGEEIGSMASLETYDGTAATSVNAVVATTVGLEQPQLGDEDLGGGGSHGGPTGGGRRSMAGSGVEGVIISGHEDQFIRFFDANSGQCTYNMLAHPAAISGLSLSPDGRELVSAGHDASLRFWSLEKRSCTQEITSHRIMRGEGVCSVVWSQDGRWVVSGGGDGVVKVFAR</sequence>
<dbReference type="InterPro" id="IPR015943">
    <property type="entry name" value="WD40/YVTN_repeat-like_dom_sf"/>
</dbReference>
<dbReference type="Gene3D" id="2.130.10.10">
    <property type="entry name" value="YVTN repeat-like/Quinoprotein amine dehydrogenase"/>
    <property type="match status" value="2"/>
</dbReference>
<dbReference type="PANTHER" id="PTHR15653">
    <property type="entry name" value="STRIATIN"/>
    <property type="match status" value="1"/>
</dbReference>
<feature type="region of interest" description="Disordered" evidence="7">
    <location>
        <begin position="108"/>
        <end position="173"/>
    </location>
</feature>
<feature type="compositionally biased region" description="Low complexity" evidence="7">
    <location>
        <begin position="1"/>
        <end position="11"/>
    </location>
</feature>
<dbReference type="PANTHER" id="PTHR15653:SF0">
    <property type="entry name" value="CONNECTOR OF KINASE TO AP-1, ISOFORM E"/>
    <property type="match status" value="1"/>
</dbReference>
<dbReference type="PROSITE" id="PS50294">
    <property type="entry name" value="WD_REPEATS_REGION"/>
    <property type="match status" value="1"/>
</dbReference>
<dbReference type="InterPro" id="IPR001680">
    <property type="entry name" value="WD40_rpt"/>
</dbReference>
<feature type="repeat" description="WD" evidence="6">
    <location>
        <begin position="590"/>
        <end position="618"/>
    </location>
</feature>
<evidence type="ECO:0000256" key="3">
    <source>
        <dbReference type="ARBA" id="ARBA00022737"/>
    </source>
</evidence>
<evidence type="ECO:0000256" key="5">
    <source>
        <dbReference type="ARBA" id="ARBA00023054"/>
    </source>
</evidence>
<keyword evidence="10" id="KW-1185">Reference proteome</keyword>
<gene>
    <name evidence="9" type="ORF">HMPREF1624_07996</name>
</gene>
<feature type="compositionally biased region" description="Low complexity" evidence="7">
    <location>
        <begin position="256"/>
        <end position="275"/>
    </location>
</feature>
<evidence type="ECO:0000313" key="10">
    <source>
        <dbReference type="Proteomes" id="UP000018087"/>
    </source>
</evidence>
<dbReference type="STRING" id="1391915.U7PLV1"/>
<feature type="region of interest" description="Disordered" evidence="7">
    <location>
        <begin position="192"/>
        <end position="440"/>
    </location>
</feature>
<feature type="compositionally biased region" description="Basic residues" evidence="7">
    <location>
        <begin position="406"/>
        <end position="417"/>
    </location>
</feature>
<feature type="compositionally biased region" description="Basic and acidic residues" evidence="7">
    <location>
        <begin position="136"/>
        <end position="150"/>
    </location>
</feature>
<evidence type="ECO:0000256" key="7">
    <source>
        <dbReference type="SAM" id="MobiDB-lite"/>
    </source>
</evidence>
<dbReference type="SMART" id="SM00320">
    <property type="entry name" value="WD40"/>
    <property type="match status" value="7"/>
</dbReference>
<reference evidence="10" key="1">
    <citation type="journal article" date="2014" name="Genome Announc.">
        <title>Genome sequence of the pathogenic fungus Sporothrix schenckii (ATCC 58251).</title>
        <authorList>
            <person name="Cuomo C.A."/>
            <person name="Rodriguez-Del Valle N."/>
            <person name="Perez-Sanchez L."/>
            <person name="Abouelleil A."/>
            <person name="Goldberg J."/>
            <person name="Young S."/>
            <person name="Zeng Q."/>
            <person name="Birren B.W."/>
        </authorList>
    </citation>
    <scope>NUCLEOTIDE SEQUENCE [LARGE SCALE GENOMIC DNA]</scope>
    <source>
        <strain evidence="10">ATCC 58251 / de Perez 2211183</strain>
    </source>
</reference>
<feature type="region of interest" description="Disordered" evidence="7">
    <location>
        <begin position="1"/>
        <end position="40"/>
    </location>
</feature>
<feature type="compositionally biased region" description="Polar residues" evidence="7">
    <location>
        <begin position="425"/>
        <end position="439"/>
    </location>
</feature>
<dbReference type="Proteomes" id="UP000018087">
    <property type="component" value="Unassembled WGS sequence"/>
</dbReference>
<feature type="region of interest" description="Disordered" evidence="7">
    <location>
        <begin position="612"/>
        <end position="659"/>
    </location>
</feature>
<dbReference type="HOGENOM" id="CLU_009046_0_0_1"/>
<feature type="compositionally biased region" description="Polar residues" evidence="7">
    <location>
        <begin position="110"/>
        <end position="120"/>
    </location>
</feature>
<dbReference type="SUPFAM" id="SSF50978">
    <property type="entry name" value="WD40 repeat-like"/>
    <property type="match status" value="1"/>
</dbReference>
<evidence type="ECO:0000313" key="9">
    <source>
        <dbReference type="EMBL" id="ERS95480.1"/>
    </source>
</evidence>
<dbReference type="InterPro" id="IPR013258">
    <property type="entry name" value="Striatin_N"/>
</dbReference>
<feature type="compositionally biased region" description="Polar residues" evidence="7">
    <location>
        <begin position="375"/>
        <end position="385"/>
    </location>
</feature>
<dbReference type="Pfam" id="PF08232">
    <property type="entry name" value="Striatin"/>
    <property type="match status" value="1"/>
</dbReference>
<feature type="region of interest" description="Disordered" evidence="7">
    <location>
        <begin position="745"/>
        <end position="772"/>
    </location>
</feature>
<proteinExistence type="inferred from homology"/>
<keyword evidence="5" id="KW-0175">Coiled coil</keyword>
<protein>
    <recommendedName>
        <fullName evidence="8">Striatin N-terminal domain-containing protein</fullName>
    </recommendedName>
</protein>
<feature type="compositionally biased region" description="Polar residues" evidence="7">
    <location>
        <begin position="612"/>
        <end position="621"/>
    </location>
</feature>
<dbReference type="PRINTS" id="PR00320">
    <property type="entry name" value="GPROTEINBRPT"/>
</dbReference>
<dbReference type="Pfam" id="PF00400">
    <property type="entry name" value="WD40"/>
    <property type="match status" value="4"/>
</dbReference>
<dbReference type="Gene3D" id="1.20.5.300">
    <property type="match status" value="1"/>
</dbReference>
<feature type="repeat" description="WD" evidence="6">
    <location>
        <begin position="801"/>
        <end position="842"/>
    </location>
</feature>
<feature type="compositionally biased region" description="Pro residues" evidence="7">
    <location>
        <begin position="197"/>
        <end position="208"/>
    </location>
</feature>
<keyword evidence="3" id="KW-0677">Repeat</keyword>
<dbReference type="PROSITE" id="PS50082">
    <property type="entry name" value="WD_REPEATS_2"/>
    <property type="match status" value="2"/>
</dbReference>
<name>U7PLV1_SPOS1</name>
<keyword evidence="2 6" id="KW-0853">WD repeat</keyword>
<dbReference type="AlphaFoldDB" id="U7PLV1"/>
<organism evidence="9 10">
    <name type="scientific">Sporothrix schenckii (strain ATCC 58251 / de Perez 2211183)</name>
    <name type="common">Rose-picker's disease fungus</name>
    <dbReference type="NCBI Taxonomy" id="1391915"/>
    <lineage>
        <taxon>Eukaryota</taxon>
        <taxon>Fungi</taxon>
        <taxon>Dikarya</taxon>
        <taxon>Ascomycota</taxon>
        <taxon>Pezizomycotina</taxon>
        <taxon>Sordariomycetes</taxon>
        <taxon>Sordariomycetidae</taxon>
        <taxon>Ophiostomatales</taxon>
        <taxon>Ophiostomataceae</taxon>
        <taxon>Sporothrix</taxon>
    </lineage>
</organism>
<evidence type="ECO:0000259" key="8">
    <source>
        <dbReference type="Pfam" id="PF08232"/>
    </source>
</evidence>
<dbReference type="GO" id="GO:0005516">
    <property type="term" value="F:calmodulin binding"/>
    <property type="evidence" value="ECO:0007669"/>
    <property type="project" value="UniProtKB-KW"/>
</dbReference>
<evidence type="ECO:0000256" key="2">
    <source>
        <dbReference type="ARBA" id="ARBA00022574"/>
    </source>
</evidence>
<feature type="domain" description="Striatin N-terminal" evidence="8">
    <location>
        <begin position="43"/>
        <end position="195"/>
    </location>
</feature>
<comment type="similarity">
    <text evidence="1">Belongs to the WD repeat striatin family.</text>
</comment>
<dbReference type="eggNOG" id="KOG0642">
    <property type="taxonomic scope" value="Eukaryota"/>
</dbReference>
<dbReference type="InterPro" id="IPR036322">
    <property type="entry name" value="WD40_repeat_dom_sf"/>
</dbReference>
<feature type="compositionally biased region" description="Low complexity" evidence="7">
    <location>
        <begin position="641"/>
        <end position="657"/>
    </location>
</feature>
<accession>U7PLV1</accession>
<dbReference type="OrthoDB" id="727118at2759"/>